<reference evidence="8 9" key="1">
    <citation type="journal article" date="2015" name="Nature">
        <title>rRNA introns, odd ribosomes, and small enigmatic genomes across a large radiation of phyla.</title>
        <authorList>
            <person name="Brown C.T."/>
            <person name="Hug L.A."/>
            <person name="Thomas B.C."/>
            <person name="Sharon I."/>
            <person name="Castelle C.J."/>
            <person name="Singh A."/>
            <person name="Wilkins M.J."/>
            <person name="Williams K.H."/>
            <person name="Banfield J.F."/>
        </authorList>
    </citation>
    <scope>NUCLEOTIDE SEQUENCE [LARGE SCALE GENOMIC DNA]</scope>
</reference>
<name>A0A0G0W9Q9_UNCC2</name>
<evidence type="ECO:0000313" key="8">
    <source>
        <dbReference type="EMBL" id="KKS09690.1"/>
    </source>
</evidence>
<comment type="caution">
    <text evidence="8">The sequence shown here is derived from an EMBL/GenBank/DDBJ whole genome shotgun (WGS) entry which is preliminary data.</text>
</comment>
<dbReference type="GO" id="GO:0009003">
    <property type="term" value="F:signal peptidase activity"/>
    <property type="evidence" value="ECO:0007669"/>
    <property type="project" value="UniProtKB-EC"/>
</dbReference>
<evidence type="ECO:0000256" key="4">
    <source>
        <dbReference type="ARBA" id="ARBA00022801"/>
    </source>
</evidence>
<evidence type="ECO:0000313" key="9">
    <source>
        <dbReference type="Proteomes" id="UP000033869"/>
    </source>
</evidence>
<comment type="catalytic activity">
    <reaction evidence="1 6">
        <text>Cleavage of hydrophobic, N-terminal signal or leader sequences from secreted and periplasmic proteins.</text>
        <dbReference type="EC" id="3.4.21.89"/>
    </reaction>
</comment>
<proteinExistence type="inferred from homology"/>
<dbReference type="SUPFAM" id="SSF51306">
    <property type="entry name" value="LexA/Signal peptidase"/>
    <property type="match status" value="1"/>
</dbReference>
<feature type="transmembrane region" description="Helical" evidence="6">
    <location>
        <begin position="7"/>
        <end position="27"/>
    </location>
</feature>
<dbReference type="GO" id="GO:0004252">
    <property type="term" value="F:serine-type endopeptidase activity"/>
    <property type="evidence" value="ECO:0007669"/>
    <property type="project" value="InterPro"/>
</dbReference>
<keyword evidence="6" id="KW-0472">Membrane</keyword>
<evidence type="ECO:0000256" key="1">
    <source>
        <dbReference type="ARBA" id="ARBA00000677"/>
    </source>
</evidence>
<dbReference type="InterPro" id="IPR019758">
    <property type="entry name" value="Pept_S26A_signal_pept_1_CS"/>
</dbReference>
<dbReference type="InterPro" id="IPR019533">
    <property type="entry name" value="Peptidase_S26"/>
</dbReference>
<evidence type="ECO:0000256" key="5">
    <source>
        <dbReference type="PIRSR" id="PIRSR600223-1"/>
    </source>
</evidence>
<dbReference type="PROSITE" id="PS00760">
    <property type="entry name" value="SPASE_I_2"/>
    <property type="match status" value="1"/>
</dbReference>
<keyword evidence="6" id="KW-0645">Protease</keyword>
<dbReference type="EMBL" id="LCBL01000001">
    <property type="protein sequence ID" value="KKS09690.1"/>
    <property type="molecule type" value="Genomic_DNA"/>
</dbReference>
<dbReference type="EC" id="3.4.21.89" evidence="3 6"/>
<dbReference type="Gene3D" id="2.10.109.10">
    <property type="entry name" value="Umud Fragment, subunit A"/>
    <property type="match status" value="1"/>
</dbReference>
<dbReference type="PANTHER" id="PTHR43390:SF1">
    <property type="entry name" value="CHLOROPLAST PROCESSING PEPTIDASE"/>
    <property type="match status" value="1"/>
</dbReference>
<comment type="similarity">
    <text evidence="2 6">Belongs to the peptidase S26 family.</text>
</comment>
<dbReference type="Pfam" id="PF10502">
    <property type="entry name" value="Peptidase_S26"/>
    <property type="match status" value="1"/>
</dbReference>
<keyword evidence="4 6" id="KW-0378">Hydrolase</keyword>
<dbReference type="PROSITE" id="PS00761">
    <property type="entry name" value="SPASE_I_3"/>
    <property type="match status" value="1"/>
</dbReference>
<dbReference type="PATRIC" id="fig|1618344.3.peg.101"/>
<dbReference type="GO" id="GO:0006465">
    <property type="term" value="P:signal peptide processing"/>
    <property type="evidence" value="ECO:0007669"/>
    <property type="project" value="InterPro"/>
</dbReference>
<gene>
    <name evidence="8" type="ORF">UU65_C0001G0095</name>
</gene>
<dbReference type="Proteomes" id="UP000033869">
    <property type="component" value="Unassembled WGS sequence"/>
</dbReference>
<dbReference type="PRINTS" id="PR00727">
    <property type="entry name" value="LEADERPTASE"/>
</dbReference>
<feature type="active site" evidence="5">
    <location>
        <position position="102"/>
    </location>
</feature>
<dbReference type="PANTHER" id="PTHR43390">
    <property type="entry name" value="SIGNAL PEPTIDASE I"/>
    <property type="match status" value="1"/>
</dbReference>
<protein>
    <recommendedName>
        <fullName evidence="3 6">Signal peptidase I</fullName>
        <ecNumber evidence="3 6">3.4.21.89</ecNumber>
    </recommendedName>
</protein>
<evidence type="ECO:0000256" key="3">
    <source>
        <dbReference type="ARBA" id="ARBA00013208"/>
    </source>
</evidence>
<dbReference type="InterPro" id="IPR019757">
    <property type="entry name" value="Pept_S26A_signal_pept_1_Lys-AS"/>
</dbReference>
<keyword evidence="6" id="KW-1133">Transmembrane helix</keyword>
<organism evidence="8 9">
    <name type="scientific">candidate division CPR2 bacterium GW2011_GWC1_41_48</name>
    <dbReference type="NCBI Taxonomy" id="1618344"/>
    <lineage>
        <taxon>Bacteria</taxon>
        <taxon>Bacteria division CPR2</taxon>
    </lineage>
</organism>
<evidence type="ECO:0000256" key="2">
    <source>
        <dbReference type="ARBA" id="ARBA00009370"/>
    </source>
</evidence>
<comment type="subcellular location">
    <subcellularLocation>
        <location evidence="6">Membrane</location>
        <topology evidence="6">Single-pass type II membrane protein</topology>
    </subcellularLocation>
</comment>
<keyword evidence="6" id="KW-0812">Transmembrane</keyword>
<evidence type="ECO:0000256" key="6">
    <source>
        <dbReference type="RuleBase" id="RU362042"/>
    </source>
</evidence>
<dbReference type="CDD" id="cd06530">
    <property type="entry name" value="S26_SPase_I"/>
    <property type="match status" value="1"/>
</dbReference>
<feature type="domain" description="Peptidase S26" evidence="7">
    <location>
        <begin position="12"/>
        <end position="189"/>
    </location>
</feature>
<evidence type="ECO:0000259" key="7">
    <source>
        <dbReference type="Pfam" id="PF10502"/>
    </source>
</evidence>
<sequence>MPKNDNLLFVGEIIKTVLLIVLFVFVIRNFVVQPFYVVGSSMEPTYQNNDYLIIDELTYHILAPKRGQVVVLKHPTSECDSFVKQGYTSKIGKTDPCKNYIKRIIGLPGETVNIRNGEVSVRTNGNDDFITLNEKYIEPNTPTLGSIEKKLAGDEYFVIGDNREPNASSDSREWGALTRDHIIGKVWVRLLPGFELIKSPVYNKA</sequence>
<dbReference type="AlphaFoldDB" id="A0A0G0W9Q9"/>
<dbReference type="GO" id="GO:0016020">
    <property type="term" value="C:membrane"/>
    <property type="evidence" value="ECO:0007669"/>
    <property type="project" value="UniProtKB-SubCell"/>
</dbReference>
<dbReference type="InterPro" id="IPR000223">
    <property type="entry name" value="Pept_S26A_signal_pept_1"/>
</dbReference>
<feature type="active site" evidence="5">
    <location>
        <position position="41"/>
    </location>
</feature>
<dbReference type="InterPro" id="IPR036286">
    <property type="entry name" value="LexA/Signal_pep-like_sf"/>
</dbReference>
<accession>A0A0G0W9Q9</accession>
<dbReference type="NCBIfam" id="TIGR02227">
    <property type="entry name" value="sigpep_I_bact"/>
    <property type="match status" value="1"/>
</dbReference>